<keyword evidence="2" id="KW-0732">Signal</keyword>
<feature type="region of interest" description="Disordered" evidence="1">
    <location>
        <begin position="67"/>
        <end position="208"/>
    </location>
</feature>
<reference evidence="3 4" key="1">
    <citation type="submission" date="2020-08" db="EMBL/GenBank/DDBJ databases">
        <authorList>
            <person name="Koutsovoulos G."/>
            <person name="Danchin GJ E."/>
        </authorList>
    </citation>
    <scope>NUCLEOTIDE SEQUENCE [LARGE SCALE GENOMIC DNA]</scope>
</reference>
<feature type="chain" id="PRO_5028330059" evidence="2">
    <location>
        <begin position="23"/>
        <end position="208"/>
    </location>
</feature>
<dbReference type="EMBL" id="CAJEWN010000253">
    <property type="protein sequence ID" value="CAD2175375.1"/>
    <property type="molecule type" value="Genomic_DNA"/>
</dbReference>
<proteinExistence type="predicted"/>
<organism evidence="3 4">
    <name type="scientific">Meloidogyne enterolobii</name>
    <name type="common">Root-knot nematode worm</name>
    <name type="synonym">Meloidogyne mayaguensis</name>
    <dbReference type="NCBI Taxonomy" id="390850"/>
    <lineage>
        <taxon>Eukaryota</taxon>
        <taxon>Metazoa</taxon>
        <taxon>Ecdysozoa</taxon>
        <taxon>Nematoda</taxon>
        <taxon>Chromadorea</taxon>
        <taxon>Rhabditida</taxon>
        <taxon>Tylenchina</taxon>
        <taxon>Tylenchomorpha</taxon>
        <taxon>Tylenchoidea</taxon>
        <taxon>Meloidogynidae</taxon>
        <taxon>Meloidogyninae</taxon>
        <taxon>Meloidogyne</taxon>
    </lineage>
</organism>
<dbReference type="Proteomes" id="UP000580250">
    <property type="component" value="Unassembled WGS sequence"/>
</dbReference>
<dbReference type="AlphaFoldDB" id="A0A6V7VKC3"/>
<protein>
    <submittedName>
        <fullName evidence="3">Uncharacterized protein</fullName>
    </submittedName>
</protein>
<gene>
    <name evidence="3" type="ORF">MENT_LOCUS27098</name>
</gene>
<name>A0A6V7VKC3_MELEN</name>
<feature type="compositionally biased region" description="Basic and acidic residues" evidence="1">
    <location>
        <begin position="198"/>
        <end position="208"/>
    </location>
</feature>
<feature type="signal peptide" evidence="2">
    <location>
        <begin position="1"/>
        <end position="22"/>
    </location>
</feature>
<feature type="compositionally biased region" description="Polar residues" evidence="1">
    <location>
        <begin position="82"/>
        <end position="105"/>
    </location>
</feature>
<evidence type="ECO:0000256" key="1">
    <source>
        <dbReference type="SAM" id="MobiDB-lite"/>
    </source>
</evidence>
<evidence type="ECO:0000313" key="4">
    <source>
        <dbReference type="Proteomes" id="UP000580250"/>
    </source>
</evidence>
<evidence type="ECO:0000313" key="3">
    <source>
        <dbReference type="EMBL" id="CAD2175375.1"/>
    </source>
</evidence>
<feature type="compositionally biased region" description="Basic and acidic residues" evidence="1">
    <location>
        <begin position="172"/>
        <end position="181"/>
    </location>
</feature>
<evidence type="ECO:0000256" key="2">
    <source>
        <dbReference type="SAM" id="SignalP"/>
    </source>
</evidence>
<comment type="caution">
    <text evidence="3">The sequence shown here is derived from an EMBL/GenBank/DDBJ whole genome shotgun (WGS) entry which is preliminary data.</text>
</comment>
<accession>A0A6V7VKC3</accession>
<feature type="compositionally biased region" description="Polar residues" evidence="1">
    <location>
        <begin position="152"/>
        <end position="166"/>
    </location>
</feature>
<sequence length="208" mass="23492">MTLPLSLIFLFFLFINSPLISAQYLQQAWQTPSNGHLASTYSSSPFDRCCFCCCFCPVPFTQVWQQQQPFPGGDNKFPPSQGYGQSPQMHPYQASNAGYHNQQPDQIGDEHTGSSMQQNKYPPSMQAARIAGSPTAGYWPSLSESNPEHGQQKQSTENNDFWQNFQGMDHPNQNKETRNMEEPFSGQTGDETLLQKAKQIDETIKKKK</sequence>